<dbReference type="EMBL" id="KB096134">
    <property type="protein sequence ID" value="ESO07975.1"/>
    <property type="molecule type" value="Genomic_DNA"/>
</dbReference>
<protein>
    <submittedName>
        <fullName evidence="2 3">Uncharacterized protein</fullName>
    </submittedName>
</protein>
<dbReference type="HOGENOM" id="CLU_1788939_0_0_1"/>
<evidence type="ECO:0000313" key="4">
    <source>
        <dbReference type="Proteomes" id="UP000015101"/>
    </source>
</evidence>
<reference evidence="4" key="1">
    <citation type="submission" date="2012-12" db="EMBL/GenBank/DDBJ databases">
        <authorList>
            <person name="Hellsten U."/>
            <person name="Grimwood J."/>
            <person name="Chapman J.A."/>
            <person name="Shapiro H."/>
            <person name="Aerts A."/>
            <person name="Otillar R.P."/>
            <person name="Terry A.Y."/>
            <person name="Boore J.L."/>
            <person name="Simakov O."/>
            <person name="Marletaz F."/>
            <person name="Cho S.-J."/>
            <person name="Edsinger-Gonzales E."/>
            <person name="Havlak P."/>
            <person name="Kuo D.-H."/>
            <person name="Larsson T."/>
            <person name="Lv J."/>
            <person name="Arendt D."/>
            <person name="Savage R."/>
            <person name="Osoegawa K."/>
            <person name="de Jong P."/>
            <person name="Lindberg D.R."/>
            <person name="Seaver E.C."/>
            <person name="Weisblat D.A."/>
            <person name="Putnam N.H."/>
            <person name="Grigoriev I.V."/>
            <person name="Rokhsar D.S."/>
        </authorList>
    </citation>
    <scope>NUCLEOTIDE SEQUENCE</scope>
</reference>
<feature type="compositionally biased region" description="Low complexity" evidence="1">
    <location>
        <begin position="87"/>
        <end position="102"/>
    </location>
</feature>
<gene>
    <name evidence="3" type="primary">20202936</name>
    <name evidence="2" type="ORF">HELRODRAFT_169693</name>
</gene>
<sequence length="145" mass="15826">MAGIVASTLRRKAFHKRAQDTKYQAIDQGHTNVSPTDSRSSSSSTLNRFECRSNVGKTPKGAQLCHVDFWPRCLNCAHPLIGVSNKTSVTNSTNPTANSSNKSSHKSHLSSNHNISNNLNPALLTVPQTFDHDHLVIFISVTLGF</sequence>
<proteinExistence type="predicted"/>
<name>T1F286_HELRO</name>
<dbReference type="AlphaFoldDB" id="T1F286"/>
<feature type="region of interest" description="Disordered" evidence="1">
    <location>
        <begin position="85"/>
        <end position="114"/>
    </location>
</feature>
<dbReference type="OrthoDB" id="6275349at2759"/>
<evidence type="ECO:0000256" key="1">
    <source>
        <dbReference type="SAM" id="MobiDB-lite"/>
    </source>
</evidence>
<dbReference type="KEGG" id="hro:HELRODRAFT_169693"/>
<reference evidence="2 4" key="2">
    <citation type="journal article" date="2013" name="Nature">
        <title>Insights into bilaterian evolution from three spiralian genomes.</title>
        <authorList>
            <person name="Simakov O."/>
            <person name="Marletaz F."/>
            <person name="Cho S.J."/>
            <person name="Edsinger-Gonzales E."/>
            <person name="Havlak P."/>
            <person name="Hellsten U."/>
            <person name="Kuo D.H."/>
            <person name="Larsson T."/>
            <person name="Lv J."/>
            <person name="Arendt D."/>
            <person name="Savage R."/>
            <person name="Osoegawa K."/>
            <person name="de Jong P."/>
            <person name="Grimwood J."/>
            <person name="Chapman J.A."/>
            <person name="Shapiro H."/>
            <person name="Aerts A."/>
            <person name="Otillar R.P."/>
            <person name="Terry A.Y."/>
            <person name="Boore J.L."/>
            <person name="Grigoriev I.V."/>
            <person name="Lindberg D.R."/>
            <person name="Seaver E.C."/>
            <person name="Weisblat D.A."/>
            <person name="Putnam N.H."/>
            <person name="Rokhsar D.S."/>
        </authorList>
    </citation>
    <scope>NUCLEOTIDE SEQUENCE</scope>
</reference>
<evidence type="ECO:0000313" key="2">
    <source>
        <dbReference type="EMBL" id="ESO07975.1"/>
    </source>
</evidence>
<dbReference type="GeneID" id="20202936"/>
<keyword evidence="4" id="KW-1185">Reference proteome</keyword>
<reference evidence="3" key="3">
    <citation type="submission" date="2015-06" db="UniProtKB">
        <authorList>
            <consortium name="EnsemblMetazoa"/>
        </authorList>
    </citation>
    <scope>IDENTIFICATION</scope>
</reference>
<dbReference type="EMBL" id="AMQM01003356">
    <property type="status" value="NOT_ANNOTATED_CDS"/>
    <property type="molecule type" value="Genomic_DNA"/>
</dbReference>
<dbReference type="EnsemblMetazoa" id="HelroT169693">
    <property type="protein sequence ID" value="HelroP169693"/>
    <property type="gene ID" value="HelroG169693"/>
</dbReference>
<organism evidence="3 4">
    <name type="scientific">Helobdella robusta</name>
    <name type="common">Californian leech</name>
    <dbReference type="NCBI Taxonomy" id="6412"/>
    <lineage>
        <taxon>Eukaryota</taxon>
        <taxon>Metazoa</taxon>
        <taxon>Spiralia</taxon>
        <taxon>Lophotrochozoa</taxon>
        <taxon>Annelida</taxon>
        <taxon>Clitellata</taxon>
        <taxon>Hirudinea</taxon>
        <taxon>Rhynchobdellida</taxon>
        <taxon>Glossiphoniidae</taxon>
        <taxon>Helobdella</taxon>
    </lineage>
</organism>
<dbReference type="RefSeq" id="XP_009013764.1">
    <property type="nucleotide sequence ID" value="XM_009015516.1"/>
</dbReference>
<feature type="region of interest" description="Disordered" evidence="1">
    <location>
        <begin position="13"/>
        <end position="47"/>
    </location>
</feature>
<evidence type="ECO:0000313" key="3">
    <source>
        <dbReference type="EnsemblMetazoa" id="HelroP169693"/>
    </source>
</evidence>
<dbReference type="CTD" id="20202936"/>
<dbReference type="Proteomes" id="UP000015101">
    <property type="component" value="Unassembled WGS sequence"/>
</dbReference>
<dbReference type="InParanoid" id="T1F286"/>
<accession>T1F286</accession>